<keyword evidence="4 5" id="KW-0378">Hydrolase</keyword>
<dbReference type="NCBIfam" id="TIGR01738">
    <property type="entry name" value="bioH"/>
    <property type="match status" value="1"/>
</dbReference>
<dbReference type="EMBL" id="JBHUHT010000013">
    <property type="protein sequence ID" value="MFD2096826.1"/>
    <property type="molecule type" value="Genomic_DNA"/>
</dbReference>
<evidence type="ECO:0000259" key="6">
    <source>
        <dbReference type="Pfam" id="PF00561"/>
    </source>
</evidence>
<sequence>MQPSSTDKLTTADHATQASVSADALHIEVQGSGPDLVLLHGWGLNGAVWSGIAETLALHYRVHMVDLPGFGGSTPLDEYSLKAMAECVLAKLPERAAWIGWSLGGLVATQAALLAPTRVEQLVLVASSPKFVADGEWPGIKPEVLSQFQSQLGANLMRTLERFLAIQAMGSPNPREDVKALKLQLAKRPEPHPEALAAGLKLLETEDLRHQLAELQMPVSRLYGRLDALVPAAAQSLVAELKAGRDVCFNKASHAPFISHPEEFVSELLDLLGSA</sequence>
<gene>
    <name evidence="5 7" type="primary">bioH</name>
    <name evidence="7" type="ORF">ACFSJ3_12585</name>
</gene>
<feature type="active site" evidence="5">
    <location>
        <position position="254"/>
    </location>
</feature>
<comment type="caution">
    <text evidence="7">The sequence shown here is derived from an EMBL/GenBank/DDBJ whole genome shotgun (WGS) entry which is preliminary data.</text>
</comment>
<comment type="subunit">
    <text evidence="5">Monomer.</text>
</comment>
<feature type="binding site" evidence="5">
    <location>
        <begin position="163"/>
        <end position="167"/>
    </location>
    <ligand>
        <name>substrate</name>
    </ligand>
</feature>
<evidence type="ECO:0000256" key="5">
    <source>
        <dbReference type="HAMAP-Rule" id="MF_01260"/>
    </source>
</evidence>
<dbReference type="InterPro" id="IPR029058">
    <property type="entry name" value="AB_hydrolase_fold"/>
</dbReference>
<dbReference type="Pfam" id="PF00561">
    <property type="entry name" value="Abhydrolase_1"/>
    <property type="match status" value="1"/>
</dbReference>
<evidence type="ECO:0000313" key="8">
    <source>
        <dbReference type="Proteomes" id="UP001597380"/>
    </source>
</evidence>
<keyword evidence="2 5" id="KW-0963">Cytoplasm</keyword>
<comment type="pathway">
    <text evidence="5">Cofactor biosynthesis; biotin biosynthesis.</text>
</comment>
<dbReference type="Gene3D" id="3.40.50.1820">
    <property type="entry name" value="alpha/beta hydrolase"/>
    <property type="match status" value="1"/>
</dbReference>
<dbReference type="GO" id="GO:0090499">
    <property type="term" value="F:pimelyl-[acyl-carrier protein] methyl ester esterase activity"/>
    <property type="evidence" value="ECO:0007669"/>
    <property type="project" value="UniProtKB-EC"/>
</dbReference>
<dbReference type="InterPro" id="IPR000073">
    <property type="entry name" value="AB_hydrolase_1"/>
</dbReference>
<keyword evidence="8" id="KW-1185">Reference proteome</keyword>
<dbReference type="PANTHER" id="PTHR43798:SF31">
    <property type="entry name" value="AB HYDROLASE SUPERFAMILY PROTEIN YCLE"/>
    <property type="match status" value="1"/>
</dbReference>
<comment type="function">
    <text evidence="5">The physiological role of BioH is to remove the methyl group introduced by BioC when the pimeloyl moiety is complete. It allows to synthesize pimeloyl-ACP via the fatty acid synthetic pathway through the hydrolysis of the ester bonds of pimeloyl-ACP esters.</text>
</comment>
<dbReference type="InterPro" id="IPR010076">
    <property type="entry name" value="BioH"/>
</dbReference>
<evidence type="ECO:0000256" key="2">
    <source>
        <dbReference type="ARBA" id="ARBA00022490"/>
    </source>
</evidence>
<comment type="catalytic activity">
    <reaction evidence="5">
        <text>6-carboxyhexanoyl-[ACP] methyl ester + H2O = 6-carboxyhexanoyl-[ACP] + methanol + H(+)</text>
        <dbReference type="Rhea" id="RHEA:42700"/>
        <dbReference type="Rhea" id="RHEA-COMP:9955"/>
        <dbReference type="Rhea" id="RHEA-COMP:10186"/>
        <dbReference type="ChEBI" id="CHEBI:15377"/>
        <dbReference type="ChEBI" id="CHEBI:15378"/>
        <dbReference type="ChEBI" id="CHEBI:17790"/>
        <dbReference type="ChEBI" id="CHEBI:78846"/>
        <dbReference type="ChEBI" id="CHEBI:82735"/>
        <dbReference type="EC" id="3.1.1.85"/>
    </reaction>
</comment>
<accession>A0ABW4XML9</accession>
<dbReference type="EC" id="3.1.1.85" evidence="5"/>
<dbReference type="HAMAP" id="MF_01260">
    <property type="entry name" value="Carboxylester"/>
    <property type="match status" value="1"/>
</dbReference>
<comment type="subcellular location">
    <subcellularLocation>
        <location evidence="5">Cytoplasm</location>
    </subcellularLocation>
</comment>
<evidence type="ECO:0000313" key="7">
    <source>
        <dbReference type="EMBL" id="MFD2096826.1"/>
    </source>
</evidence>
<protein>
    <recommendedName>
        <fullName evidence="5">Pimeloyl-[acyl-carrier protein] methyl ester esterase</fullName>
        <ecNumber evidence="5">3.1.1.85</ecNumber>
    </recommendedName>
    <alternativeName>
        <fullName evidence="5">Biotin synthesis protein BioH</fullName>
    </alternativeName>
    <alternativeName>
        <fullName evidence="5">Carboxylesterase BioH</fullName>
    </alternativeName>
</protein>
<organism evidence="7 8">
    <name type="scientific">Corallincola platygyrae</name>
    <dbReference type="NCBI Taxonomy" id="1193278"/>
    <lineage>
        <taxon>Bacteria</taxon>
        <taxon>Pseudomonadati</taxon>
        <taxon>Pseudomonadota</taxon>
        <taxon>Gammaproteobacteria</taxon>
        <taxon>Alteromonadales</taxon>
        <taxon>Psychromonadaceae</taxon>
        <taxon>Corallincola</taxon>
    </lineage>
</organism>
<keyword evidence="1 5" id="KW-0719">Serine esterase</keyword>
<dbReference type="RefSeq" id="WP_345339528.1">
    <property type="nucleotide sequence ID" value="NZ_BAABLI010000009.1"/>
</dbReference>
<evidence type="ECO:0000256" key="1">
    <source>
        <dbReference type="ARBA" id="ARBA00022487"/>
    </source>
</evidence>
<feature type="binding site" evidence="5">
    <location>
        <position position="42"/>
    </location>
    <ligand>
        <name>substrate</name>
    </ligand>
</feature>
<name>A0ABW4XML9_9GAMM</name>
<feature type="domain" description="AB hydrolase-1" evidence="6">
    <location>
        <begin position="36"/>
        <end position="261"/>
    </location>
</feature>
<dbReference type="InterPro" id="IPR050266">
    <property type="entry name" value="AB_hydrolase_sf"/>
</dbReference>
<reference evidence="8" key="1">
    <citation type="journal article" date="2019" name="Int. J. Syst. Evol. Microbiol.">
        <title>The Global Catalogue of Microorganisms (GCM) 10K type strain sequencing project: providing services to taxonomists for standard genome sequencing and annotation.</title>
        <authorList>
            <consortium name="The Broad Institute Genomics Platform"/>
            <consortium name="The Broad Institute Genome Sequencing Center for Infectious Disease"/>
            <person name="Wu L."/>
            <person name="Ma J."/>
        </authorList>
    </citation>
    <scope>NUCLEOTIDE SEQUENCE [LARGE SCALE GENOMIC DNA]</scope>
    <source>
        <strain evidence="8">CGMCC 1.10992</strain>
    </source>
</reference>
<comment type="similarity">
    <text evidence="5">Belongs to the AB hydrolase superfamily. Carboxylesterase BioH family.</text>
</comment>
<keyword evidence="3 5" id="KW-0093">Biotin biosynthesis</keyword>
<dbReference type="SUPFAM" id="SSF53474">
    <property type="entry name" value="alpha/beta-Hydrolases"/>
    <property type="match status" value="1"/>
</dbReference>
<dbReference type="Proteomes" id="UP001597380">
    <property type="component" value="Unassembled WGS sequence"/>
</dbReference>
<dbReference type="PANTHER" id="PTHR43798">
    <property type="entry name" value="MONOACYLGLYCEROL LIPASE"/>
    <property type="match status" value="1"/>
</dbReference>
<feature type="active site" evidence="5">
    <location>
        <position position="227"/>
    </location>
</feature>
<feature type="binding site" evidence="5">
    <location>
        <begin position="102"/>
        <end position="103"/>
    </location>
    <ligand>
        <name>substrate</name>
    </ligand>
</feature>
<feature type="binding site" evidence="5">
    <location>
        <position position="254"/>
    </location>
    <ligand>
        <name>substrate</name>
    </ligand>
</feature>
<evidence type="ECO:0000256" key="4">
    <source>
        <dbReference type="ARBA" id="ARBA00022801"/>
    </source>
</evidence>
<evidence type="ECO:0000256" key="3">
    <source>
        <dbReference type="ARBA" id="ARBA00022756"/>
    </source>
</evidence>
<feature type="active site" description="Nucleophile" evidence="5">
    <location>
        <position position="102"/>
    </location>
</feature>
<proteinExistence type="inferred from homology"/>